<proteinExistence type="predicted"/>
<keyword evidence="2" id="KW-1185">Reference proteome</keyword>
<dbReference type="EMBL" id="SPLM01000144">
    <property type="protein sequence ID" value="TMW57619.1"/>
    <property type="molecule type" value="Genomic_DNA"/>
</dbReference>
<name>A0A8K1C706_PYTOL</name>
<gene>
    <name evidence="1" type="ORF">Poli38472_003544</name>
</gene>
<dbReference type="Proteomes" id="UP000794436">
    <property type="component" value="Unassembled WGS sequence"/>
</dbReference>
<protein>
    <submittedName>
        <fullName evidence="1">Uncharacterized protein</fullName>
    </submittedName>
</protein>
<evidence type="ECO:0000313" key="1">
    <source>
        <dbReference type="EMBL" id="TMW57619.1"/>
    </source>
</evidence>
<comment type="caution">
    <text evidence="1">The sequence shown here is derived from an EMBL/GenBank/DDBJ whole genome shotgun (WGS) entry which is preliminary data.</text>
</comment>
<sequence length="365" mass="40680">MLKYTYTKFNLEDMASMRQPSGAMARRDGGVGQAPQPQWTGAMVVSRLLALEDEVRAIKAHVASMVPALVDAVVHKMEQREAKESGLKKKELEQTVMGVLTKTGVLGLLQGQRKDSSDAFTTPPKWQSIAPLGVISQHSSEEGCTSREPPMYEIEPQHVSLEYWMNGTIIKDIQPPLVEYPCADIAFAPQIATAARPPMVEAVKETPVSVRIVEEEPPKQRAYVWGGGEHPVPEDFEFQTKDSVSVAWVKWCCGDAAQGYPPFRQLCPRDMGSKTSRRRLSDLRCAMTPIENLAREDSHWKESLTTGEAESIYNRLQSKLPFGGPTDTGFERRKEIAWPTAVNAFRRGKKRTQKEMMHGGPKAVV</sequence>
<accession>A0A8K1C706</accession>
<dbReference type="OrthoDB" id="10517311at2759"/>
<organism evidence="1 2">
    <name type="scientific">Pythium oligandrum</name>
    <name type="common">Mycoparasitic fungus</name>
    <dbReference type="NCBI Taxonomy" id="41045"/>
    <lineage>
        <taxon>Eukaryota</taxon>
        <taxon>Sar</taxon>
        <taxon>Stramenopiles</taxon>
        <taxon>Oomycota</taxon>
        <taxon>Peronosporomycetes</taxon>
        <taxon>Pythiales</taxon>
        <taxon>Pythiaceae</taxon>
        <taxon>Pythium</taxon>
    </lineage>
</organism>
<evidence type="ECO:0000313" key="2">
    <source>
        <dbReference type="Proteomes" id="UP000794436"/>
    </source>
</evidence>
<reference evidence="1" key="1">
    <citation type="submission" date="2019-03" db="EMBL/GenBank/DDBJ databases">
        <title>Long read genome sequence of the mycoparasitic Pythium oligandrum ATCC 38472 isolated from sugarbeet rhizosphere.</title>
        <authorList>
            <person name="Gaulin E."/>
        </authorList>
    </citation>
    <scope>NUCLEOTIDE SEQUENCE</scope>
    <source>
        <strain evidence="1">ATCC 38472_TT</strain>
    </source>
</reference>
<dbReference type="AlphaFoldDB" id="A0A8K1C706"/>